<dbReference type="InterPro" id="IPR016035">
    <property type="entry name" value="Acyl_Trfase/lysoPLipase"/>
</dbReference>
<evidence type="ECO:0000313" key="1">
    <source>
        <dbReference type="EMBL" id="CAE4644947.1"/>
    </source>
</evidence>
<reference evidence="1" key="1">
    <citation type="submission" date="2021-01" db="EMBL/GenBank/DDBJ databases">
        <authorList>
            <person name="Corre E."/>
            <person name="Pelletier E."/>
            <person name="Niang G."/>
            <person name="Scheremetjew M."/>
            <person name="Finn R."/>
            <person name="Kale V."/>
            <person name="Holt S."/>
            <person name="Cochrane G."/>
            <person name="Meng A."/>
            <person name="Brown T."/>
            <person name="Cohen L."/>
        </authorList>
    </citation>
    <scope>NUCLEOTIDE SEQUENCE</scope>
    <source>
        <strain evidence="1">GSO104</strain>
    </source>
</reference>
<dbReference type="Gene3D" id="3.40.1090.10">
    <property type="entry name" value="Cytosolic phospholipase A2 catalytic domain"/>
    <property type="match status" value="1"/>
</dbReference>
<sequence>MRDTKLTSLSWTKIASAAVLVGIVSLAAWKAQKVYLGSSTNTNQSLLWQSEQPVPLGWCSSGGGHRAMFSAIGYARAFYNGGILDDPSLQVAGANSGGSWFLTQFAFSESFFNSVTTGNLDDLVEQWLLSASEFYNVSCIDLDKFEENSSYEDIKSLQFMPCQSQVHHAKSLLTSVSVLSFMDTSRADADLDAAVSYVKTILRSKINWAEFIIQTLNTTTPDMADAVASPAGRVGGLKTPWLHFQAAIAGSGFTNKGTVSNYGSVGNSRTTPAASLPHQFIVPSLSSGRGTMQSSYPAIPEQMKLRPGFLYEAPNSKVGKAQRGETLETIEMSTNSLGELIDPPKATLVASMSSACPGLAGCPMCLFEGLKQLVPTEVYKAVLGIYTTMSVVGSVPAHKYITKFIMNSPNLAICMSQATPSGVPEECTYPHQRMMDGGYVDNLALAQTVGSMQKRFPTQQLRFIAVDDDKKVGDLWSLQFLFANSPFTKGIKPGEVTTAFFGVSAPSCQAFETNWEDLAELFKPVGGSAGNITYAEVTTKTVENPAFGIQGGTIVNLLIFEINSEVPDVLPYQNNGGLAKWEIKGYQVVTQAAASPLVTKIASDWTAKTEYAQPGYGSID</sequence>
<dbReference type="AlphaFoldDB" id="A0A7S4SGF2"/>
<name>A0A7S4SGF2_9STRA</name>
<protein>
    <submittedName>
        <fullName evidence="1">Uncharacterized protein</fullName>
    </submittedName>
</protein>
<dbReference type="SUPFAM" id="SSF52151">
    <property type="entry name" value="FabD/lysophospholipase-like"/>
    <property type="match status" value="1"/>
</dbReference>
<gene>
    <name evidence="1" type="ORF">DBRI00130_LOCUS34853</name>
</gene>
<organism evidence="1">
    <name type="scientific">Ditylum brightwellii</name>
    <dbReference type="NCBI Taxonomy" id="49249"/>
    <lineage>
        <taxon>Eukaryota</taxon>
        <taxon>Sar</taxon>
        <taxon>Stramenopiles</taxon>
        <taxon>Ochrophyta</taxon>
        <taxon>Bacillariophyta</taxon>
        <taxon>Mediophyceae</taxon>
        <taxon>Lithodesmiophycidae</taxon>
        <taxon>Lithodesmiales</taxon>
        <taxon>Lithodesmiaceae</taxon>
        <taxon>Ditylum</taxon>
    </lineage>
</organism>
<proteinExistence type="predicted"/>
<dbReference type="EMBL" id="HBNS01045008">
    <property type="protein sequence ID" value="CAE4644947.1"/>
    <property type="molecule type" value="Transcribed_RNA"/>
</dbReference>
<accession>A0A7S4SGF2</accession>